<feature type="compositionally biased region" description="Low complexity" evidence="4">
    <location>
        <begin position="366"/>
        <end position="375"/>
    </location>
</feature>
<feature type="region of interest" description="Disordered" evidence="4">
    <location>
        <begin position="361"/>
        <end position="399"/>
    </location>
</feature>
<dbReference type="GO" id="GO:0005524">
    <property type="term" value="F:ATP binding"/>
    <property type="evidence" value="ECO:0007669"/>
    <property type="project" value="UniProtKB-KW"/>
</dbReference>
<evidence type="ECO:0000256" key="2">
    <source>
        <dbReference type="ARBA" id="ARBA00022741"/>
    </source>
</evidence>
<accession>A0ABV1KEV3</accession>
<dbReference type="PROSITE" id="PS00211">
    <property type="entry name" value="ABC_TRANSPORTER_1"/>
    <property type="match status" value="1"/>
</dbReference>
<evidence type="ECO:0000256" key="3">
    <source>
        <dbReference type="ARBA" id="ARBA00022840"/>
    </source>
</evidence>
<dbReference type="InterPro" id="IPR008995">
    <property type="entry name" value="Mo/tungstate-bd_C_term_dom"/>
</dbReference>
<evidence type="ECO:0000313" key="6">
    <source>
        <dbReference type="EMBL" id="MEQ3552995.1"/>
    </source>
</evidence>
<dbReference type="Gene3D" id="3.40.50.300">
    <property type="entry name" value="P-loop containing nucleotide triphosphate hydrolases"/>
    <property type="match status" value="1"/>
</dbReference>
<dbReference type="InterPro" id="IPR017871">
    <property type="entry name" value="ABC_transporter-like_CS"/>
</dbReference>
<dbReference type="SUPFAM" id="SSF50331">
    <property type="entry name" value="MOP-like"/>
    <property type="match status" value="1"/>
</dbReference>
<dbReference type="InterPro" id="IPR050093">
    <property type="entry name" value="ABC_SmlMolc_Importer"/>
</dbReference>
<name>A0ABV1KEV3_9PSEU</name>
<keyword evidence="1" id="KW-0813">Transport</keyword>
<reference evidence="6 7" key="1">
    <citation type="submission" date="2024-03" db="EMBL/GenBank/DDBJ databases">
        <title>Draft genome sequence of Pseudonocardia nematodicida JCM 31783.</title>
        <authorList>
            <person name="Butdee W."/>
            <person name="Duangmal K."/>
        </authorList>
    </citation>
    <scope>NUCLEOTIDE SEQUENCE [LARGE SCALE GENOMIC DNA]</scope>
    <source>
        <strain evidence="6 7">JCM 31783</strain>
    </source>
</reference>
<dbReference type="EMBL" id="JBEDNQ010000009">
    <property type="protein sequence ID" value="MEQ3552995.1"/>
    <property type="molecule type" value="Genomic_DNA"/>
</dbReference>
<protein>
    <submittedName>
        <fullName evidence="6">ABC transporter ATP-binding protein</fullName>
    </submittedName>
</protein>
<keyword evidence="7" id="KW-1185">Reference proteome</keyword>
<organism evidence="6 7">
    <name type="scientific">Pseudonocardia nematodicida</name>
    <dbReference type="NCBI Taxonomy" id="1206997"/>
    <lineage>
        <taxon>Bacteria</taxon>
        <taxon>Bacillati</taxon>
        <taxon>Actinomycetota</taxon>
        <taxon>Actinomycetes</taxon>
        <taxon>Pseudonocardiales</taxon>
        <taxon>Pseudonocardiaceae</taxon>
        <taxon>Pseudonocardia</taxon>
    </lineage>
</organism>
<dbReference type="InterPro" id="IPR013611">
    <property type="entry name" value="Transp-assoc_OB_typ2"/>
</dbReference>
<keyword evidence="3 6" id="KW-0067">ATP-binding</keyword>
<dbReference type="SUPFAM" id="SSF52540">
    <property type="entry name" value="P-loop containing nucleoside triphosphate hydrolases"/>
    <property type="match status" value="1"/>
</dbReference>
<comment type="caution">
    <text evidence="6">The sequence shown here is derived from an EMBL/GenBank/DDBJ whole genome shotgun (WGS) entry which is preliminary data.</text>
</comment>
<sequence length="399" mass="42221">MDVKIKDLSLAYGDVAAVDHLSLDIADGESLVLLGQSGCGKTSTMRCVAGLEDPDAGSITIGGRPVFDADSGVDVAPNKRNVGLVFQSYAVWPHMTVIENVSFPLKMKRRARKEIRTRALETLELVGLAHLADKGASLLSGGQMQRVALARSLAMEPNVMLLDEPLSNLDARLREDLRVELRRLQLELGLTSIYVTHDQGEALALADRIAIMQDGRIAQLATPVDTYRSPASASIAQFLGVANIFRIAAPEPGARRLRLADHDLEVVVDAPVAAGTGEASVCVRPEHVRLTTEPAAGPNTWPGTVLVSVFQGSFARATVALDAGPTLEVQTAEDVATALRQHDRVHVGIDPRDVQVLPQEVGGAGAAPARPVAADTPDDGGPAHDRPMAAHAATASREA</sequence>
<evidence type="ECO:0000256" key="4">
    <source>
        <dbReference type="SAM" id="MobiDB-lite"/>
    </source>
</evidence>
<dbReference type="Proteomes" id="UP001494902">
    <property type="component" value="Unassembled WGS sequence"/>
</dbReference>
<dbReference type="PANTHER" id="PTHR42781">
    <property type="entry name" value="SPERMIDINE/PUTRESCINE IMPORT ATP-BINDING PROTEIN POTA"/>
    <property type="match status" value="1"/>
</dbReference>
<evidence type="ECO:0000313" key="7">
    <source>
        <dbReference type="Proteomes" id="UP001494902"/>
    </source>
</evidence>
<gene>
    <name evidence="6" type="ORF">WIS52_21220</name>
</gene>
<keyword evidence="2" id="KW-0547">Nucleotide-binding</keyword>
<dbReference type="RefSeq" id="WP_349300065.1">
    <property type="nucleotide sequence ID" value="NZ_JBEDNQ010000009.1"/>
</dbReference>
<dbReference type="InterPro" id="IPR027417">
    <property type="entry name" value="P-loop_NTPase"/>
</dbReference>
<dbReference type="SMART" id="SM00382">
    <property type="entry name" value="AAA"/>
    <property type="match status" value="1"/>
</dbReference>
<dbReference type="Pfam" id="PF08402">
    <property type="entry name" value="TOBE_2"/>
    <property type="match status" value="1"/>
</dbReference>
<evidence type="ECO:0000256" key="1">
    <source>
        <dbReference type="ARBA" id="ARBA00022448"/>
    </source>
</evidence>
<dbReference type="Pfam" id="PF00005">
    <property type="entry name" value="ABC_tran"/>
    <property type="match status" value="1"/>
</dbReference>
<dbReference type="InterPro" id="IPR003593">
    <property type="entry name" value="AAA+_ATPase"/>
</dbReference>
<dbReference type="PANTHER" id="PTHR42781:SF4">
    <property type="entry name" value="SPERMIDINE_PUTRESCINE IMPORT ATP-BINDING PROTEIN POTA"/>
    <property type="match status" value="1"/>
</dbReference>
<proteinExistence type="predicted"/>
<feature type="domain" description="ABC transporter" evidence="5">
    <location>
        <begin position="3"/>
        <end position="239"/>
    </location>
</feature>
<dbReference type="PROSITE" id="PS50893">
    <property type="entry name" value="ABC_TRANSPORTER_2"/>
    <property type="match status" value="1"/>
</dbReference>
<dbReference type="InterPro" id="IPR003439">
    <property type="entry name" value="ABC_transporter-like_ATP-bd"/>
</dbReference>
<evidence type="ECO:0000259" key="5">
    <source>
        <dbReference type="PROSITE" id="PS50893"/>
    </source>
</evidence>